<dbReference type="PANTHER" id="PTHR48071">
    <property type="entry name" value="SRCR DOMAIN-CONTAINING PROTEIN"/>
    <property type="match status" value="1"/>
</dbReference>
<dbReference type="SUPFAM" id="SSF48726">
    <property type="entry name" value="Immunoglobulin"/>
    <property type="match status" value="2"/>
</dbReference>
<dbReference type="GO" id="GO:0005615">
    <property type="term" value="C:extracellular space"/>
    <property type="evidence" value="ECO:0007669"/>
    <property type="project" value="TreeGrafter"/>
</dbReference>
<feature type="disulfide bond" evidence="12">
    <location>
        <begin position="181"/>
        <end position="242"/>
    </location>
</feature>
<keyword evidence="7" id="KW-0325">Glycoprotein</keyword>
<evidence type="ECO:0000256" key="2">
    <source>
        <dbReference type="ARBA" id="ARBA00022525"/>
    </source>
</evidence>
<comment type="function">
    <text evidence="9">Binds to extracellular matrix proteins. Binds to pathogen-associated molecular patterns (PAMPs) present on the cell walls of Gram-positive and Gram-negative bacteria and fungi, behaving as a pattern recognition receptor (PRR). Induces bacterial and fungal aggregation and subsequent inhibition of PAMP-induced cytokine release. Does not possess intrinsic bactericidal activity. May play a role in the innate defense and homeostasis of certain epithelial surfaces.</text>
</comment>
<keyword evidence="4" id="KW-0677">Repeat</keyword>
<evidence type="ECO:0000256" key="3">
    <source>
        <dbReference type="ARBA" id="ARBA00022729"/>
    </source>
</evidence>
<dbReference type="GO" id="GO:0004252">
    <property type="term" value="F:serine-type endopeptidase activity"/>
    <property type="evidence" value="ECO:0007669"/>
    <property type="project" value="TreeGrafter"/>
</dbReference>
<dbReference type="Pfam" id="PF00047">
    <property type="entry name" value="ig"/>
    <property type="match status" value="1"/>
</dbReference>
<dbReference type="InterPro" id="IPR001190">
    <property type="entry name" value="SRCR"/>
</dbReference>
<feature type="domain" description="SRCR" evidence="13">
    <location>
        <begin position="143"/>
        <end position="243"/>
    </location>
</feature>
<evidence type="ECO:0000256" key="11">
    <source>
        <dbReference type="ARBA" id="ARBA00069168"/>
    </source>
</evidence>
<evidence type="ECO:0000256" key="6">
    <source>
        <dbReference type="ARBA" id="ARBA00023170"/>
    </source>
</evidence>
<dbReference type="InterPro" id="IPR007110">
    <property type="entry name" value="Ig-like_dom"/>
</dbReference>
<dbReference type="SMART" id="SM00409">
    <property type="entry name" value="IG"/>
    <property type="match status" value="2"/>
</dbReference>
<keyword evidence="3" id="KW-0732">Signal</keyword>
<dbReference type="SMART" id="SM00202">
    <property type="entry name" value="SR"/>
    <property type="match status" value="2"/>
</dbReference>
<dbReference type="InterPro" id="IPR013783">
    <property type="entry name" value="Ig-like_fold"/>
</dbReference>
<dbReference type="EMBL" id="JAFIRN010000017">
    <property type="protein sequence ID" value="KAG5832369.1"/>
    <property type="molecule type" value="Genomic_DNA"/>
</dbReference>
<feature type="disulfide bond" evidence="12">
    <location>
        <begin position="77"/>
        <end position="138"/>
    </location>
</feature>
<dbReference type="PANTHER" id="PTHR48071:SF15">
    <property type="entry name" value="SRCR DOMAIN-CONTAINING PROTEIN"/>
    <property type="match status" value="1"/>
</dbReference>
<dbReference type="GO" id="GO:0005886">
    <property type="term" value="C:plasma membrane"/>
    <property type="evidence" value="ECO:0007669"/>
    <property type="project" value="TreeGrafter"/>
</dbReference>
<dbReference type="InterPro" id="IPR036179">
    <property type="entry name" value="Ig-like_dom_sf"/>
</dbReference>
<dbReference type="Gene3D" id="2.60.40.10">
    <property type="entry name" value="Immunoglobulins"/>
    <property type="match status" value="2"/>
</dbReference>
<proteinExistence type="predicted"/>
<evidence type="ECO:0000256" key="4">
    <source>
        <dbReference type="ARBA" id="ARBA00022737"/>
    </source>
</evidence>
<dbReference type="PROSITE" id="PS50287">
    <property type="entry name" value="SRCR_2"/>
    <property type="match status" value="2"/>
</dbReference>
<dbReference type="PROSITE" id="PS50835">
    <property type="entry name" value="IG_LIKE"/>
    <property type="match status" value="2"/>
</dbReference>
<comment type="caution">
    <text evidence="15">The sequence shown here is derived from an EMBL/GenBank/DDBJ whole genome shotgun (WGS) entry which is preliminary data.</text>
</comment>
<dbReference type="PROSITE" id="PS00420">
    <property type="entry name" value="SRCR_1"/>
    <property type="match status" value="2"/>
</dbReference>
<feature type="domain" description="Ig-like" evidence="14">
    <location>
        <begin position="249"/>
        <end position="342"/>
    </location>
</feature>
<dbReference type="FunFam" id="3.10.250.10:FF:000006">
    <property type="entry name" value="neurotrypsin isoform X2"/>
    <property type="match status" value="1"/>
</dbReference>
<dbReference type="PRINTS" id="PR00258">
    <property type="entry name" value="SPERACTRCPTR"/>
</dbReference>
<dbReference type="Gene3D" id="3.10.250.10">
    <property type="entry name" value="SRCR-like domain"/>
    <property type="match status" value="2"/>
</dbReference>
<accession>A0A9D3LKZ0</accession>
<feature type="disulfide bond" evidence="12">
    <location>
        <begin position="64"/>
        <end position="128"/>
    </location>
</feature>
<keyword evidence="6" id="KW-0675">Receptor</keyword>
<protein>
    <recommendedName>
        <fullName evidence="11">Soluble scavenger receptor cysteine-rich domain-containing protein SSC5D</fullName>
    </recommendedName>
</protein>
<gene>
    <name evidence="15" type="ORF">ANANG_G00290460</name>
</gene>
<evidence type="ECO:0000256" key="5">
    <source>
        <dbReference type="ARBA" id="ARBA00023157"/>
    </source>
</evidence>
<dbReference type="GO" id="GO:0031638">
    <property type="term" value="P:zymogen activation"/>
    <property type="evidence" value="ECO:0007669"/>
    <property type="project" value="TreeGrafter"/>
</dbReference>
<evidence type="ECO:0000256" key="1">
    <source>
        <dbReference type="ARBA" id="ARBA00004613"/>
    </source>
</evidence>
<dbReference type="Pfam" id="PF00530">
    <property type="entry name" value="SRCR"/>
    <property type="match status" value="2"/>
</dbReference>
<dbReference type="SUPFAM" id="SSF56487">
    <property type="entry name" value="SRCR-like"/>
    <property type="match status" value="2"/>
</dbReference>
<evidence type="ECO:0000313" key="15">
    <source>
        <dbReference type="EMBL" id="KAG5832369.1"/>
    </source>
</evidence>
<name>A0A9D3LKZ0_ANGAN</name>
<evidence type="ECO:0000313" key="16">
    <source>
        <dbReference type="Proteomes" id="UP001044222"/>
    </source>
</evidence>
<evidence type="ECO:0000256" key="7">
    <source>
        <dbReference type="ARBA" id="ARBA00023180"/>
    </source>
</evidence>
<comment type="subcellular location">
    <subcellularLocation>
        <location evidence="1">Secreted</location>
    </subcellularLocation>
</comment>
<keyword evidence="16" id="KW-1185">Reference proteome</keyword>
<dbReference type="InterPro" id="IPR003599">
    <property type="entry name" value="Ig_sub"/>
</dbReference>
<dbReference type="Pfam" id="PF13895">
    <property type="entry name" value="Ig_2"/>
    <property type="match status" value="1"/>
</dbReference>
<sequence length="451" mass="47010">MLAVQAMNLHSHSAHTEGSENTTVVTGRMQVLSALGLPIRLVGGNGSCSGRVEVYHEQQWGTVCDDDWGMNDAAVVCRELGCGTALSAPSKAQFGQGTGTIWMDDVGCSGNESSLSQCSHRGLGEHNCNHGEDAGAVCSGLPIRLVSGQCRCSGRVEVYHKYQWGTVCDDDWGMNDAAVVCRELGCGTALSAPGVAQFGQGTGEIWMDNVGCSGSESSLSQCSHRGLGKHNCNHGEDAGAVCSGGMSQPTLSLSSPHSVLSSGEEVRFRCVAPADLCAPVEFRLHRGGAGSPLARKSESRGTSVEMGVNNVDSSHQGSYTCLYAVQGNQTLHSSHSNSIAISVVVLQQPAIVLRSPTGEITRGPQGSEVIEGHSFTITCSTVPQYPGGSFNLSFTGSSVTEAQAAVSHSASFIFSAAELSHQGNYSCVYETTVSGRKFSSPASPLLPLTVT</sequence>
<feature type="domain" description="SRCR" evidence="13">
    <location>
        <begin position="39"/>
        <end position="139"/>
    </location>
</feature>
<evidence type="ECO:0000256" key="8">
    <source>
        <dbReference type="ARBA" id="ARBA00023319"/>
    </source>
</evidence>
<dbReference type="SMART" id="SM00408">
    <property type="entry name" value="IGc2"/>
    <property type="match status" value="2"/>
</dbReference>
<dbReference type="InterPro" id="IPR003598">
    <property type="entry name" value="Ig_sub2"/>
</dbReference>
<organism evidence="15 16">
    <name type="scientific">Anguilla anguilla</name>
    <name type="common">European freshwater eel</name>
    <name type="synonym">Muraena anguilla</name>
    <dbReference type="NCBI Taxonomy" id="7936"/>
    <lineage>
        <taxon>Eukaryota</taxon>
        <taxon>Metazoa</taxon>
        <taxon>Chordata</taxon>
        <taxon>Craniata</taxon>
        <taxon>Vertebrata</taxon>
        <taxon>Euteleostomi</taxon>
        <taxon>Actinopterygii</taxon>
        <taxon>Neopterygii</taxon>
        <taxon>Teleostei</taxon>
        <taxon>Anguilliformes</taxon>
        <taxon>Anguillidae</taxon>
        <taxon>Anguilla</taxon>
    </lineage>
</organism>
<evidence type="ECO:0000256" key="10">
    <source>
        <dbReference type="ARBA" id="ARBA00064153"/>
    </source>
</evidence>
<reference evidence="15" key="1">
    <citation type="submission" date="2021-01" db="EMBL/GenBank/DDBJ databases">
        <title>A chromosome-scale assembly of European eel, Anguilla anguilla.</title>
        <authorList>
            <person name="Henkel C."/>
            <person name="Jong-Raadsen S.A."/>
            <person name="Dufour S."/>
            <person name="Weltzien F.-A."/>
            <person name="Palstra A.P."/>
            <person name="Pelster B."/>
            <person name="Spaink H.P."/>
            <person name="Van Den Thillart G.E."/>
            <person name="Jansen H."/>
            <person name="Zahm M."/>
            <person name="Klopp C."/>
            <person name="Cedric C."/>
            <person name="Louis A."/>
            <person name="Berthelot C."/>
            <person name="Parey E."/>
            <person name="Roest Crollius H."/>
            <person name="Montfort J."/>
            <person name="Robinson-Rechavi M."/>
            <person name="Bucao C."/>
            <person name="Bouchez O."/>
            <person name="Gislard M."/>
            <person name="Lluch J."/>
            <person name="Milhes M."/>
            <person name="Lampietro C."/>
            <person name="Lopez Roques C."/>
            <person name="Donnadieu C."/>
            <person name="Braasch I."/>
            <person name="Desvignes T."/>
            <person name="Postlethwait J."/>
            <person name="Bobe J."/>
            <person name="Guiguen Y."/>
            <person name="Dirks R."/>
        </authorList>
    </citation>
    <scope>NUCLEOTIDE SEQUENCE</scope>
    <source>
        <strain evidence="15">Tag_6206</strain>
        <tissue evidence="15">Liver</tissue>
    </source>
</reference>
<evidence type="ECO:0000256" key="12">
    <source>
        <dbReference type="PROSITE-ProRule" id="PRU00196"/>
    </source>
</evidence>
<feature type="disulfide bond" evidence="12">
    <location>
        <begin position="212"/>
        <end position="222"/>
    </location>
</feature>
<dbReference type="InterPro" id="IPR036772">
    <property type="entry name" value="SRCR-like_dom_sf"/>
</dbReference>
<evidence type="ECO:0000259" key="14">
    <source>
        <dbReference type="PROSITE" id="PS50835"/>
    </source>
</evidence>
<dbReference type="AlphaFoldDB" id="A0A9D3LKZ0"/>
<keyword evidence="2" id="KW-0964">Secreted</keyword>
<dbReference type="FunFam" id="3.10.250.10:FF:000007">
    <property type="entry name" value="Soluble scavenger receptor cysteine-rich domain-containing protein SSC5D"/>
    <property type="match status" value="1"/>
</dbReference>
<dbReference type="FunFam" id="2.60.40.10:FF:000033">
    <property type="entry name" value="Killer cell immunoglobulin-like receptor"/>
    <property type="match status" value="1"/>
</dbReference>
<feature type="disulfide bond" evidence="12">
    <location>
        <begin position="168"/>
        <end position="232"/>
    </location>
</feature>
<dbReference type="InterPro" id="IPR013151">
    <property type="entry name" value="Immunoglobulin_dom"/>
</dbReference>
<feature type="domain" description="Ig-like" evidence="14">
    <location>
        <begin position="349"/>
        <end position="443"/>
    </location>
</feature>
<feature type="disulfide bond" evidence="12">
    <location>
        <begin position="108"/>
        <end position="118"/>
    </location>
</feature>
<keyword evidence="8" id="KW-0393">Immunoglobulin domain</keyword>
<evidence type="ECO:0000256" key="9">
    <source>
        <dbReference type="ARBA" id="ARBA00058074"/>
    </source>
</evidence>
<keyword evidence="5 12" id="KW-1015">Disulfide bond</keyword>
<evidence type="ECO:0000259" key="13">
    <source>
        <dbReference type="PROSITE" id="PS50287"/>
    </source>
</evidence>
<dbReference type="Proteomes" id="UP001044222">
    <property type="component" value="Chromosome 17"/>
</dbReference>
<comment type="subunit">
    <text evidence="10">Interacts with LGALS1 and laminin.</text>
</comment>
<feature type="non-terminal residue" evidence="15">
    <location>
        <position position="1"/>
    </location>
</feature>